<reference evidence="1" key="3">
    <citation type="submission" date="2025-09" db="UniProtKB">
        <authorList>
            <consortium name="Ensembl"/>
        </authorList>
    </citation>
    <scope>IDENTIFICATION</scope>
</reference>
<dbReference type="PRINTS" id="PR02045">
    <property type="entry name" value="F138DOMAIN"/>
</dbReference>
<dbReference type="PANTHER" id="PTHR12138:SF161">
    <property type="entry name" value="SECRETED PROTEIN"/>
    <property type="match status" value="1"/>
</dbReference>
<reference evidence="1" key="2">
    <citation type="submission" date="2025-08" db="UniProtKB">
        <authorList>
            <consortium name="Ensembl"/>
        </authorList>
    </citation>
    <scope>IDENTIFICATION</scope>
</reference>
<dbReference type="Ensembl" id="ENSCJAT00000117867.1">
    <property type="protein sequence ID" value="ENSCJAP00000084339.1"/>
    <property type="gene ID" value="ENSCJAG00000074628.1"/>
</dbReference>
<name>A0A8I3WZJ3_CALJA</name>
<evidence type="ECO:0000313" key="2">
    <source>
        <dbReference type="Proteomes" id="UP000008225"/>
    </source>
</evidence>
<dbReference type="GeneTree" id="ENSGT01120000271815"/>
<dbReference type="Proteomes" id="UP000008225">
    <property type="component" value="Chromosome 5"/>
</dbReference>
<sequence length="298" mass="32872">MISAHRDLRLTSSSDLPASVSGVAGITGMHHHAQPIFVCLVEMGFQHVGRVGLKLWTSGDPPTSASQSAGITGVSHLARLYLFFSCSRVCHGTDIHSLFRHLPTPFSNEPLETSRLLLSQVTPPSISRDLPPWANIQALLHDRDQETRLQDHRSHASIMLAHNSKYIVTHRIFQNKGYSLGSLDPLVIEFKGHKRFWQLSEVRFQSSCNRMGVCRVLLHIHHAAVQGSFQLLQLGGRGGYAEESLPTGQTVSAQQLQGATAKHADPTSAHFSLQNLLNVPSQHHFQISHAFCSLLSLL</sequence>
<keyword evidence="2" id="KW-1185">Reference proteome</keyword>
<protein>
    <submittedName>
        <fullName evidence="1">Uncharacterized protein</fullName>
    </submittedName>
</protein>
<organism evidence="1 2">
    <name type="scientific">Callithrix jacchus</name>
    <name type="common">White-tufted-ear marmoset</name>
    <name type="synonym">Simia Jacchus</name>
    <dbReference type="NCBI Taxonomy" id="9483"/>
    <lineage>
        <taxon>Eukaryota</taxon>
        <taxon>Metazoa</taxon>
        <taxon>Chordata</taxon>
        <taxon>Craniata</taxon>
        <taxon>Vertebrata</taxon>
        <taxon>Euteleostomi</taxon>
        <taxon>Mammalia</taxon>
        <taxon>Eutheria</taxon>
        <taxon>Euarchontoglires</taxon>
        <taxon>Primates</taxon>
        <taxon>Haplorrhini</taxon>
        <taxon>Platyrrhini</taxon>
        <taxon>Cebidae</taxon>
        <taxon>Callitrichinae</taxon>
        <taxon>Callithrix</taxon>
        <taxon>Callithrix</taxon>
    </lineage>
</organism>
<proteinExistence type="predicted"/>
<reference evidence="1 2" key="1">
    <citation type="submission" date="2009-03" db="EMBL/GenBank/DDBJ databases">
        <authorList>
            <person name="Warren W."/>
            <person name="Ye L."/>
            <person name="Minx P."/>
            <person name="Worley K."/>
            <person name="Gibbs R."/>
            <person name="Wilson R.K."/>
        </authorList>
    </citation>
    <scope>NUCLEOTIDE SEQUENCE [LARGE SCALE GENOMIC DNA]</scope>
</reference>
<evidence type="ECO:0000313" key="1">
    <source>
        <dbReference type="Ensembl" id="ENSCJAP00000084339.1"/>
    </source>
</evidence>
<dbReference type="PANTHER" id="PTHR12138">
    <property type="entry name" value="PRIMATE-EXPANDED PROTEIN FAMILY"/>
    <property type="match status" value="1"/>
</dbReference>
<dbReference type="AlphaFoldDB" id="A0A8I3WZJ3"/>
<accession>A0A8I3WZJ3</accession>